<accession>A0A4S8SB82</accession>
<feature type="region of interest" description="Disordered" evidence="1">
    <location>
        <begin position="316"/>
        <end position="357"/>
    </location>
</feature>
<name>A0A4S8SB82_AURPU</name>
<dbReference type="AlphaFoldDB" id="A0A4S8SB82"/>
<dbReference type="PANTHER" id="PTHR39614">
    <property type="entry name" value="INTEGRAL MEMBRANE PROTEIN"/>
    <property type="match status" value="1"/>
</dbReference>
<reference evidence="4 5" key="1">
    <citation type="submission" date="2018-10" db="EMBL/GenBank/DDBJ databases">
        <title>Fifty Aureobasidium pullulans genomes reveal a recombining polyextremotolerant generalist.</title>
        <authorList>
            <person name="Gostincar C."/>
            <person name="Turk M."/>
            <person name="Zajc J."/>
            <person name="Gunde-Cimerman N."/>
        </authorList>
    </citation>
    <scope>NUCLEOTIDE SEQUENCE [LARGE SCALE GENOMIC DNA]</scope>
    <source>
        <strain evidence="4 5">EXF-11900</strain>
    </source>
</reference>
<feature type="transmembrane region" description="Helical" evidence="2">
    <location>
        <begin position="105"/>
        <end position="128"/>
    </location>
</feature>
<proteinExistence type="predicted"/>
<dbReference type="EMBL" id="QZAF01000389">
    <property type="protein sequence ID" value="THV67640.1"/>
    <property type="molecule type" value="Genomic_DNA"/>
</dbReference>
<feature type="transmembrane region" description="Helical" evidence="2">
    <location>
        <begin position="257"/>
        <end position="276"/>
    </location>
</feature>
<evidence type="ECO:0000313" key="5">
    <source>
        <dbReference type="Proteomes" id="UP000304951"/>
    </source>
</evidence>
<keyword evidence="2" id="KW-1133">Transmembrane helix</keyword>
<feature type="compositionally biased region" description="Basic and acidic residues" evidence="1">
    <location>
        <begin position="343"/>
        <end position="357"/>
    </location>
</feature>
<feature type="domain" description="Rhodopsin" evidence="3">
    <location>
        <begin position="57"/>
        <end position="280"/>
    </location>
</feature>
<feature type="transmembrane region" description="Helical" evidence="2">
    <location>
        <begin position="140"/>
        <end position="164"/>
    </location>
</feature>
<evidence type="ECO:0000256" key="1">
    <source>
        <dbReference type="SAM" id="MobiDB-lite"/>
    </source>
</evidence>
<dbReference type="Pfam" id="PF20684">
    <property type="entry name" value="Fung_rhodopsin"/>
    <property type="match status" value="1"/>
</dbReference>
<evidence type="ECO:0000259" key="3">
    <source>
        <dbReference type="Pfam" id="PF20684"/>
    </source>
</evidence>
<keyword evidence="2" id="KW-0472">Membrane</keyword>
<comment type="caution">
    <text evidence="4">The sequence shown here is derived from an EMBL/GenBank/DDBJ whole genome shotgun (WGS) entry which is preliminary data.</text>
</comment>
<feature type="compositionally biased region" description="Polar residues" evidence="1">
    <location>
        <begin position="325"/>
        <end position="341"/>
    </location>
</feature>
<sequence>MAANLTTVNGAPLPPGTYYFSRITDTDHAGYVWIVALLSLIYPFGTLLVRLNVRWGLYGADDWALVAATLAAVCQHIPIFVGLKAGFGKSSKVLEQGQIASIDDFIYAAEVLFIFAYTLSKVSLALFVRRLFTHNRRLNTALCWSLLGITVAWGVVALFVLLINCSPHHFFSKRNTCPSYITRWRAVTTFDIITEAALMIVPSYLVSGVMLGSRPKMLVMTAFAFRLAVVGFSITHLRRLSRTVDAEDKGFSFISPAIWIQIWLAWSLVSASIPSFRAFMNPFDNISVAKTDDSHSASRSELNGAYLMMGPISKPSHRNHGASARSASQGMSLSSKLGTRTSVHHESRDRGVDEARSMESWHSRSGIIRKEVEWEIRHDHEPL</sequence>
<feature type="transmembrane region" description="Helical" evidence="2">
    <location>
        <begin position="30"/>
        <end position="51"/>
    </location>
</feature>
<feature type="transmembrane region" description="Helical" evidence="2">
    <location>
        <begin position="184"/>
        <end position="206"/>
    </location>
</feature>
<dbReference type="InterPro" id="IPR049326">
    <property type="entry name" value="Rhodopsin_dom_fungi"/>
</dbReference>
<keyword evidence="2" id="KW-0812">Transmembrane</keyword>
<protein>
    <recommendedName>
        <fullName evidence="3">Rhodopsin domain-containing protein</fullName>
    </recommendedName>
</protein>
<dbReference type="Proteomes" id="UP000304951">
    <property type="component" value="Unassembled WGS sequence"/>
</dbReference>
<evidence type="ECO:0000313" key="4">
    <source>
        <dbReference type="EMBL" id="THV67640.1"/>
    </source>
</evidence>
<feature type="transmembrane region" description="Helical" evidence="2">
    <location>
        <begin position="63"/>
        <end position="85"/>
    </location>
</feature>
<dbReference type="PANTHER" id="PTHR39614:SF2">
    <property type="entry name" value="INTEGRAL MEMBRANE PROTEIN"/>
    <property type="match status" value="1"/>
</dbReference>
<organism evidence="4 5">
    <name type="scientific">Aureobasidium pullulans</name>
    <name type="common">Black yeast</name>
    <name type="synonym">Pullularia pullulans</name>
    <dbReference type="NCBI Taxonomy" id="5580"/>
    <lineage>
        <taxon>Eukaryota</taxon>
        <taxon>Fungi</taxon>
        <taxon>Dikarya</taxon>
        <taxon>Ascomycota</taxon>
        <taxon>Pezizomycotina</taxon>
        <taxon>Dothideomycetes</taxon>
        <taxon>Dothideomycetidae</taxon>
        <taxon>Dothideales</taxon>
        <taxon>Saccotheciaceae</taxon>
        <taxon>Aureobasidium</taxon>
    </lineage>
</organism>
<gene>
    <name evidence="4" type="ORF">D6D28_07341</name>
</gene>
<evidence type="ECO:0000256" key="2">
    <source>
        <dbReference type="SAM" id="Phobius"/>
    </source>
</evidence>
<feature type="transmembrane region" description="Helical" evidence="2">
    <location>
        <begin position="218"/>
        <end position="237"/>
    </location>
</feature>